<dbReference type="AlphaFoldDB" id="A0AAN6RSH4"/>
<dbReference type="GO" id="GO:0005737">
    <property type="term" value="C:cytoplasm"/>
    <property type="evidence" value="ECO:0007669"/>
    <property type="project" value="TreeGrafter"/>
</dbReference>
<comment type="similarity">
    <text evidence="1">Belongs to the FAX family.</text>
</comment>
<evidence type="ECO:0000313" key="5">
    <source>
        <dbReference type="Proteomes" id="UP001303889"/>
    </source>
</evidence>
<dbReference type="SFLD" id="SFLDS00019">
    <property type="entry name" value="Glutathione_Transferase_(cytos"/>
    <property type="match status" value="1"/>
</dbReference>
<dbReference type="Pfam" id="PF17172">
    <property type="entry name" value="GST_N_4"/>
    <property type="match status" value="1"/>
</dbReference>
<reference evidence="4" key="1">
    <citation type="journal article" date="2023" name="Mol. Phylogenet. Evol.">
        <title>Genome-scale phylogeny and comparative genomics of the fungal order Sordariales.</title>
        <authorList>
            <person name="Hensen N."/>
            <person name="Bonometti L."/>
            <person name="Westerberg I."/>
            <person name="Brannstrom I.O."/>
            <person name="Guillou S."/>
            <person name="Cros-Aarteil S."/>
            <person name="Calhoun S."/>
            <person name="Haridas S."/>
            <person name="Kuo A."/>
            <person name="Mondo S."/>
            <person name="Pangilinan J."/>
            <person name="Riley R."/>
            <person name="LaButti K."/>
            <person name="Andreopoulos B."/>
            <person name="Lipzen A."/>
            <person name="Chen C."/>
            <person name="Yan M."/>
            <person name="Daum C."/>
            <person name="Ng V."/>
            <person name="Clum A."/>
            <person name="Steindorff A."/>
            <person name="Ohm R.A."/>
            <person name="Martin F."/>
            <person name="Silar P."/>
            <person name="Natvig D.O."/>
            <person name="Lalanne C."/>
            <person name="Gautier V."/>
            <person name="Ament-Velasquez S.L."/>
            <person name="Kruys A."/>
            <person name="Hutchinson M.I."/>
            <person name="Powell A.J."/>
            <person name="Barry K."/>
            <person name="Miller A.N."/>
            <person name="Grigoriev I.V."/>
            <person name="Debuchy R."/>
            <person name="Gladieux P."/>
            <person name="Hiltunen Thoren M."/>
            <person name="Johannesson H."/>
        </authorList>
    </citation>
    <scope>NUCLEOTIDE SEQUENCE</scope>
    <source>
        <strain evidence="4">CBS 103.79</strain>
    </source>
</reference>
<dbReference type="InterPro" id="IPR026928">
    <property type="entry name" value="FAX/IsoI-like"/>
</dbReference>
<reference evidence="4" key="2">
    <citation type="submission" date="2023-05" db="EMBL/GenBank/DDBJ databases">
        <authorList>
            <consortium name="Lawrence Berkeley National Laboratory"/>
            <person name="Steindorff A."/>
            <person name="Hensen N."/>
            <person name="Bonometti L."/>
            <person name="Westerberg I."/>
            <person name="Brannstrom I.O."/>
            <person name="Guillou S."/>
            <person name="Cros-Aarteil S."/>
            <person name="Calhoun S."/>
            <person name="Haridas S."/>
            <person name="Kuo A."/>
            <person name="Mondo S."/>
            <person name="Pangilinan J."/>
            <person name="Riley R."/>
            <person name="Labutti K."/>
            <person name="Andreopoulos B."/>
            <person name="Lipzen A."/>
            <person name="Chen C."/>
            <person name="Yanf M."/>
            <person name="Daum C."/>
            <person name="Ng V."/>
            <person name="Clum A."/>
            <person name="Ohm R."/>
            <person name="Martin F."/>
            <person name="Silar P."/>
            <person name="Natvig D."/>
            <person name="Lalanne C."/>
            <person name="Gautier V."/>
            <person name="Ament-Velasquez S.L."/>
            <person name="Kruys A."/>
            <person name="Hutchinson M.I."/>
            <person name="Powell A.J."/>
            <person name="Barry K."/>
            <person name="Miller A.N."/>
            <person name="Grigoriev I.V."/>
            <person name="Debuchy R."/>
            <person name="Gladieux P."/>
            <person name="Thoren M.H."/>
            <person name="Johannesson H."/>
        </authorList>
    </citation>
    <scope>NUCLEOTIDE SEQUENCE</scope>
    <source>
        <strain evidence="4">CBS 103.79</strain>
    </source>
</reference>
<dbReference type="SFLD" id="SFLDG01180">
    <property type="entry name" value="SUF1"/>
    <property type="match status" value="1"/>
</dbReference>
<comment type="similarity">
    <text evidence="2">Belongs to the GST superfamily.</text>
</comment>
<dbReference type="PANTHER" id="PTHR12289">
    <property type="entry name" value="METAXIN RELATED"/>
    <property type="match status" value="1"/>
</dbReference>
<dbReference type="PANTHER" id="PTHR12289:SF41">
    <property type="entry name" value="FAILED AXON CONNECTIONS-RELATED"/>
    <property type="match status" value="1"/>
</dbReference>
<sequence>MTTKFTIYRGFPTTPAHVWSPFVNKLETRFRLAGLPYRIDIGSPRQAPRGKIPYLAVTAEGSSSSSPATLLGDTALITRKLVDDGALPDLNAALPPALRARDLALRALLEDRLYFCLQRERWVDNYYAMRDEVLGALPLPARVLVGNLAYRGVTAGLESQGTGRYEKEEVREMKREVWEGVEALLVESRAAAGSGSRNAPFWVLGRPEPTEADATVYGFVAASLVCTAAPETQKTVRSFPVIVDYAKRIHDAYFGDYDIWEDKV</sequence>
<evidence type="ECO:0000259" key="3">
    <source>
        <dbReference type="Pfam" id="PF17172"/>
    </source>
</evidence>
<comment type="caution">
    <text evidence="4">The sequence shown here is derived from an EMBL/GenBank/DDBJ whole genome shotgun (WGS) entry which is preliminary data.</text>
</comment>
<dbReference type="EMBL" id="MU855630">
    <property type="protein sequence ID" value="KAK3900858.1"/>
    <property type="molecule type" value="Genomic_DNA"/>
</dbReference>
<dbReference type="InterPro" id="IPR050931">
    <property type="entry name" value="Mito_Protein_Transport_Metaxin"/>
</dbReference>
<dbReference type="Proteomes" id="UP001303889">
    <property type="component" value="Unassembled WGS sequence"/>
</dbReference>
<keyword evidence="5" id="KW-1185">Reference proteome</keyword>
<dbReference type="SFLD" id="SFLDG01200">
    <property type="entry name" value="SUF1.1"/>
    <property type="match status" value="1"/>
</dbReference>
<evidence type="ECO:0000256" key="1">
    <source>
        <dbReference type="ARBA" id="ARBA00006475"/>
    </source>
</evidence>
<name>A0AAN6RSH4_9PEZI</name>
<organism evidence="4 5">
    <name type="scientific">Staphylotrichum tortipilum</name>
    <dbReference type="NCBI Taxonomy" id="2831512"/>
    <lineage>
        <taxon>Eukaryota</taxon>
        <taxon>Fungi</taxon>
        <taxon>Dikarya</taxon>
        <taxon>Ascomycota</taxon>
        <taxon>Pezizomycotina</taxon>
        <taxon>Sordariomycetes</taxon>
        <taxon>Sordariomycetidae</taxon>
        <taxon>Sordariales</taxon>
        <taxon>Chaetomiaceae</taxon>
        <taxon>Staphylotrichum</taxon>
    </lineage>
</organism>
<dbReference type="InterPro" id="IPR012336">
    <property type="entry name" value="Thioredoxin-like_fold"/>
</dbReference>
<dbReference type="InterPro" id="IPR040079">
    <property type="entry name" value="Glutathione_S-Trfase"/>
</dbReference>
<accession>A0AAN6RSH4</accession>
<proteinExistence type="inferred from homology"/>
<protein>
    <submittedName>
        <fullName evidence="4">Failed axon connections</fullName>
    </submittedName>
</protein>
<feature type="domain" description="Thioredoxin-like fold" evidence="3">
    <location>
        <begin position="21"/>
        <end position="125"/>
    </location>
</feature>
<evidence type="ECO:0000256" key="2">
    <source>
        <dbReference type="ARBA" id="ARBA00007409"/>
    </source>
</evidence>
<evidence type="ECO:0000313" key="4">
    <source>
        <dbReference type="EMBL" id="KAK3900858.1"/>
    </source>
</evidence>
<gene>
    <name evidence="4" type="ORF">C8A05DRAFT_45375</name>
</gene>